<dbReference type="AlphaFoldDB" id="A0AA36EEW4"/>
<gene>
    <name evidence="3" type="ORF">LSALG_LOCUS32624</name>
</gene>
<evidence type="ECO:0000313" key="3">
    <source>
        <dbReference type="EMBL" id="CAI9293604.1"/>
    </source>
</evidence>
<dbReference type="CDD" id="cd22269">
    <property type="entry name" value="DPBB_EG45-like"/>
    <property type="match status" value="1"/>
</dbReference>
<evidence type="ECO:0000313" key="4">
    <source>
        <dbReference type="Proteomes" id="UP001177003"/>
    </source>
</evidence>
<evidence type="ECO:0000259" key="2">
    <source>
        <dbReference type="PROSITE" id="PS50842"/>
    </source>
</evidence>
<proteinExistence type="predicted"/>
<dbReference type="GO" id="GO:0048046">
    <property type="term" value="C:apoplast"/>
    <property type="evidence" value="ECO:0007669"/>
    <property type="project" value="InterPro"/>
</dbReference>
<keyword evidence="1" id="KW-0472">Membrane</keyword>
<dbReference type="SUPFAM" id="SSF50685">
    <property type="entry name" value="Barwin-like endoglucanases"/>
    <property type="match status" value="1"/>
</dbReference>
<accession>A0AA36EEW4</accession>
<keyword evidence="1" id="KW-1133">Transmembrane helix</keyword>
<dbReference type="InterPro" id="IPR044206">
    <property type="entry name" value="EGC1/2"/>
</dbReference>
<dbReference type="GO" id="GO:0009627">
    <property type="term" value="P:systemic acquired resistance"/>
    <property type="evidence" value="ECO:0007669"/>
    <property type="project" value="InterPro"/>
</dbReference>
<keyword evidence="4" id="KW-1185">Reference proteome</keyword>
<feature type="transmembrane region" description="Helical" evidence="1">
    <location>
        <begin position="39"/>
        <end position="63"/>
    </location>
</feature>
<organism evidence="3 4">
    <name type="scientific">Lactuca saligna</name>
    <name type="common">Willowleaf lettuce</name>
    <dbReference type="NCBI Taxonomy" id="75948"/>
    <lineage>
        <taxon>Eukaryota</taxon>
        <taxon>Viridiplantae</taxon>
        <taxon>Streptophyta</taxon>
        <taxon>Embryophyta</taxon>
        <taxon>Tracheophyta</taxon>
        <taxon>Spermatophyta</taxon>
        <taxon>Magnoliopsida</taxon>
        <taxon>eudicotyledons</taxon>
        <taxon>Gunneridae</taxon>
        <taxon>Pentapetalae</taxon>
        <taxon>asterids</taxon>
        <taxon>campanulids</taxon>
        <taxon>Asterales</taxon>
        <taxon>Asteraceae</taxon>
        <taxon>Cichorioideae</taxon>
        <taxon>Cichorieae</taxon>
        <taxon>Lactucinae</taxon>
        <taxon>Lactuca</taxon>
    </lineage>
</organism>
<reference evidence="3" key="1">
    <citation type="submission" date="2023-04" db="EMBL/GenBank/DDBJ databases">
        <authorList>
            <person name="Vijverberg K."/>
            <person name="Xiong W."/>
            <person name="Schranz E."/>
        </authorList>
    </citation>
    <scope>NUCLEOTIDE SEQUENCE</scope>
</reference>
<dbReference type="InterPro" id="IPR036908">
    <property type="entry name" value="RlpA-like_sf"/>
</dbReference>
<keyword evidence="1" id="KW-0812">Transmembrane</keyword>
<dbReference type="EMBL" id="OX465083">
    <property type="protein sequence ID" value="CAI9293604.1"/>
    <property type="molecule type" value="Genomic_DNA"/>
</dbReference>
<dbReference type="InterPro" id="IPR007112">
    <property type="entry name" value="Expansin/allergen_DPBB_dom"/>
</dbReference>
<dbReference type="Proteomes" id="UP001177003">
    <property type="component" value="Chromosome 7"/>
</dbReference>
<dbReference type="PROSITE" id="PS50842">
    <property type="entry name" value="EXPANSIN_EG45"/>
    <property type="match status" value="1"/>
</dbReference>
<evidence type="ECO:0000256" key="1">
    <source>
        <dbReference type="SAM" id="Phobius"/>
    </source>
</evidence>
<dbReference type="PANTHER" id="PTHR47295:SF7">
    <property type="entry name" value="RLPA-LIKE DOUBLE-PSI BETA-BARREL DOMAIN-CONTAINING PROTEIN-RELATED"/>
    <property type="match status" value="1"/>
</dbReference>
<protein>
    <recommendedName>
        <fullName evidence="2">Expansin-like EG45 domain-containing protein</fullName>
    </recommendedName>
</protein>
<feature type="domain" description="Expansin-like EG45" evidence="2">
    <location>
        <begin position="58"/>
        <end position="163"/>
    </location>
</feature>
<dbReference type="Gene3D" id="2.40.40.10">
    <property type="entry name" value="RlpA-like domain"/>
    <property type="match status" value="1"/>
</dbReference>
<name>A0AA36EEW4_LACSI</name>
<dbReference type="PANTHER" id="PTHR47295">
    <property type="entry name" value="EG45-LIKE DOMAIN CONTAINING PROTEIN 1-RELATED"/>
    <property type="match status" value="1"/>
</dbReference>
<dbReference type="Pfam" id="PF03330">
    <property type="entry name" value="DPBB_1"/>
    <property type="match status" value="1"/>
</dbReference>
<sequence>MRFSIPKQVNNLTVRTFQYLSSHKKETYYLSKMSLGTKLLILISMVVCLTSVAHALNAMAIVYSPPYVPSLCFGTQDQGTMIAKAHSGLFANGIASCGRRFRVRCLSGTNKAIRDACTGNSVDVTVVGTCSGCAMNELQLSEESFGKIARLALGRVNIEYEQI</sequence>
<dbReference type="InterPro" id="IPR009009">
    <property type="entry name" value="RlpA-like_DPBB"/>
</dbReference>